<comment type="caution">
    <text evidence="2">The sequence shown here is derived from an EMBL/GenBank/DDBJ whole genome shotgun (WGS) entry which is preliminary data.</text>
</comment>
<reference evidence="2 3" key="1">
    <citation type="submission" date="2019-12" db="EMBL/GenBank/DDBJ databases">
        <authorList>
            <person name="Huq M.A."/>
        </authorList>
    </citation>
    <scope>NUCLEOTIDE SEQUENCE [LARGE SCALE GENOMIC DNA]</scope>
    <source>
        <strain evidence="2 3">MAH-25</strain>
    </source>
</reference>
<dbReference type="AlphaFoldDB" id="A0A6N8IVY6"/>
<dbReference type="RefSeq" id="WP_157398181.1">
    <property type="nucleotide sequence ID" value="NZ_WSEL01000003.1"/>
</dbReference>
<feature type="signal peptide" evidence="1">
    <location>
        <begin position="1"/>
        <end position="23"/>
    </location>
</feature>
<proteinExistence type="predicted"/>
<evidence type="ECO:0000256" key="1">
    <source>
        <dbReference type="SAM" id="SignalP"/>
    </source>
</evidence>
<evidence type="ECO:0008006" key="4">
    <source>
        <dbReference type="Google" id="ProtNLM"/>
    </source>
</evidence>
<dbReference type="EMBL" id="WSEL01000003">
    <property type="protein sequence ID" value="MVQ30280.1"/>
    <property type="molecule type" value="Genomic_DNA"/>
</dbReference>
<evidence type="ECO:0000313" key="3">
    <source>
        <dbReference type="Proteomes" id="UP000469385"/>
    </source>
</evidence>
<sequence length="179" mass="17571">MKRLHLLTAAAATLVLASGNASAQTVASATKNVDVKVNFTAKCQLATGPTGAVTIDFGPVQAFATADVPAGPVALAFECTRGGGVTPTFKWDTAANSVDGGGTTAAKTNGSIAGLRYELRATPGTDAPGADPVLTAGATATNGTPRVINVSIDGTLFAGAGSGASGAQTDSTRVLTVSY</sequence>
<keyword evidence="3" id="KW-1185">Reference proteome</keyword>
<organism evidence="2 3">
    <name type="scientific">Ramlibacter pinisoli</name>
    <dbReference type="NCBI Taxonomy" id="2682844"/>
    <lineage>
        <taxon>Bacteria</taxon>
        <taxon>Pseudomonadati</taxon>
        <taxon>Pseudomonadota</taxon>
        <taxon>Betaproteobacteria</taxon>
        <taxon>Burkholderiales</taxon>
        <taxon>Comamonadaceae</taxon>
        <taxon>Ramlibacter</taxon>
    </lineage>
</organism>
<gene>
    <name evidence="2" type="ORF">GON04_12530</name>
</gene>
<accession>A0A6N8IVY6</accession>
<name>A0A6N8IVY6_9BURK</name>
<protein>
    <recommendedName>
        <fullName evidence="4">Spore coat protein U domain-containing protein</fullName>
    </recommendedName>
</protein>
<keyword evidence="1" id="KW-0732">Signal</keyword>
<evidence type="ECO:0000313" key="2">
    <source>
        <dbReference type="EMBL" id="MVQ30280.1"/>
    </source>
</evidence>
<dbReference type="Proteomes" id="UP000469385">
    <property type="component" value="Unassembled WGS sequence"/>
</dbReference>
<feature type="chain" id="PRO_5026972627" description="Spore coat protein U domain-containing protein" evidence="1">
    <location>
        <begin position="24"/>
        <end position="179"/>
    </location>
</feature>